<dbReference type="PROSITE" id="PS51257">
    <property type="entry name" value="PROKAR_LIPOPROTEIN"/>
    <property type="match status" value="1"/>
</dbReference>
<reference evidence="4 5" key="1">
    <citation type="submission" date="2017-07" db="EMBL/GenBank/DDBJ databases">
        <title>Draft whole genome sequences of clinical Proprionibacteriaceae strains.</title>
        <authorList>
            <person name="Bernier A.-M."/>
            <person name="Bernard K."/>
            <person name="Domingo M.-C."/>
        </authorList>
    </citation>
    <scope>NUCLEOTIDE SEQUENCE [LARGE SCALE GENOMIC DNA]</scope>
    <source>
        <strain evidence="4 5">NML 130396</strain>
    </source>
</reference>
<protein>
    <submittedName>
        <fullName evidence="4">Glucose sorbosone dehydrogenase</fullName>
    </submittedName>
</protein>
<name>A0A255HD04_9ACTN</name>
<feature type="region of interest" description="Disordered" evidence="1">
    <location>
        <begin position="21"/>
        <end position="78"/>
    </location>
</feature>
<feature type="chain" id="PRO_5039278543" evidence="2">
    <location>
        <begin position="21"/>
        <end position="379"/>
    </location>
</feature>
<dbReference type="RefSeq" id="WP_094362526.1">
    <property type="nucleotide sequence ID" value="NZ_NMVQ01000001.1"/>
</dbReference>
<evidence type="ECO:0000313" key="4">
    <source>
        <dbReference type="EMBL" id="OYO25316.1"/>
    </source>
</evidence>
<dbReference type="InterPro" id="IPR011042">
    <property type="entry name" value="6-blade_b-propeller_TolB-like"/>
</dbReference>
<keyword evidence="5" id="KW-1185">Reference proteome</keyword>
<feature type="signal peptide" evidence="2">
    <location>
        <begin position="1"/>
        <end position="20"/>
    </location>
</feature>
<dbReference type="AlphaFoldDB" id="A0A255HD04"/>
<comment type="caution">
    <text evidence="4">The sequence shown here is derived from an EMBL/GenBank/DDBJ whole genome shotgun (WGS) entry which is preliminary data.</text>
</comment>
<proteinExistence type="predicted"/>
<dbReference type="Proteomes" id="UP000216311">
    <property type="component" value="Unassembled WGS sequence"/>
</dbReference>
<dbReference type="Pfam" id="PF07995">
    <property type="entry name" value="GSDH"/>
    <property type="match status" value="1"/>
</dbReference>
<sequence>MPTRPATLLGALPAALLLVACSPGPGVQDPQPSTPVQTAPTPSAAPATPTGSPSQPATPGQAPSTPAQAPLPAGDFETDLDVPWGLARMPDGSVLVTERDTAQVLRLALGKSVILGQVPGVRPNGEGGLHGIAVDPTDPQVFFVHFAAGSDNKVARLRLAGTGFTVERVIVEGIPAAAIHNGGRLAFGPDGFLYIATGDGNRTGNAQDRNSLGGKILRVDRDGNSPPGNPFGNSVWTLGHRNVQGLAWDQQGRMFASEFGQNRFDEVNLIEPGRNYGWPRVEGMGNDPAYTNPLHVWGTDDASPSGLAYLNGNLWMAALKGQGVWRIPLDGGAPEKLLTDRGRIRTIEPTGDGGLFVVTSNTYRGTPKAGDDRIIVWRP</sequence>
<dbReference type="PANTHER" id="PTHR19328">
    <property type="entry name" value="HEDGEHOG-INTERACTING PROTEIN"/>
    <property type="match status" value="1"/>
</dbReference>
<dbReference type="EMBL" id="NMVQ01000001">
    <property type="protein sequence ID" value="OYO25316.1"/>
    <property type="molecule type" value="Genomic_DNA"/>
</dbReference>
<evidence type="ECO:0000256" key="2">
    <source>
        <dbReference type="SAM" id="SignalP"/>
    </source>
</evidence>
<evidence type="ECO:0000259" key="3">
    <source>
        <dbReference type="Pfam" id="PF07995"/>
    </source>
</evidence>
<accession>A0A255HD04</accession>
<feature type="compositionally biased region" description="Low complexity" evidence="1">
    <location>
        <begin position="30"/>
        <end position="59"/>
    </location>
</feature>
<dbReference type="Gene3D" id="2.120.10.30">
    <property type="entry name" value="TolB, C-terminal domain"/>
    <property type="match status" value="1"/>
</dbReference>
<keyword evidence="2" id="KW-0732">Signal</keyword>
<organism evidence="4 5">
    <name type="scientific">Enemella dayhoffiae</name>
    <dbReference type="NCBI Taxonomy" id="2016507"/>
    <lineage>
        <taxon>Bacteria</taxon>
        <taxon>Bacillati</taxon>
        <taxon>Actinomycetota</taxon>
        <taxon>Actinomycetes</taxon>
        <taxon>Propionibacteriales</taxon>
        <taxon>Propionibacteriaceae</taxon>
        <taxon>Enemella</taxon>
    </lineage>
</organism>
<dbReference type="SUPFAM" id="SSF50952">
    <property type="entry name" value="Soluble quinoprotein glucose dehydrogenase"/>
    <property type="match status" value="1"/>
</dbReference>
<dbReference type="PANTHER" id="PTHR19328:SF13">
    <property type="entry name" value="HIPL1 PROTEIN"/>
    <property type="match status" value="1"/>
</dbReference>
<dbReference type="InterPro" id="IPR012938">
    <property type="entry name" value="Glc/Sorbosone_DH"/>
</dbReference>
<evidence type="ECO:0000313" key="5">
    <source>
        <dbReference type="Proteomes" id="UP000216311"/>
    </source>
</evidence>
<gene>
    <name evidence="4" type="ORF">CGZ93_02435</name>
</gene>
<feature type="domain" description="Glucose/Sorbosone dehydrogenase" evidence="3">
    <location>
        <begin position="80"/>
        <end position="361"/>
    </location>
</feature>
<evidence type="ECO:0000256" key="1">
    <source>
        <dbReference type="SAM" id="MobiDB-lite"/>
    </source>
</evidence>
<dbReference type="InterPro" id="IPR011041">
    <property type="entry name" value="Quinoprot_gluc/sorb_DH_b-prop"/>
</dbReference>
<dbReference type="OrthoDB" id="9770043at2"/>